<dbReference type="PANTHER" id="PTHR12458">
    <property type="entry name" value="ORF PROTEIN"/>
    <property type="match status" value="1"/>
</dbReference>
<dbReference type="Pfam" id="PF05018">
    <property type="entry name" value="CFA20_dom"/>
    <property type="match status" value="1"/>
</dbReference>
<keyword evidence="4" id="KW-0282">Flagellum</keyword>
<dbReference type="RefSeq" id="XP_025030140.1">
    <property type="nucleotide sequence ID" value="XM_025174372.1"/>
</dbReference>
<dbReference type="OMA" id="XEDELPA"/>
<dbReference type="KEGG" id="pbi:103050343"/>
<dbReference type="OrthoDB" id="7486196at2759"/>
<evidence type="ECO:0000313" key="4">
    <source>
        <dbReference type="RefSeq" id="XP_025030140.1"/>
    </source>
</evidence>
<feature type="region of interest" description="Disordered" evidence="1">
    <location>
        <begin position="1"/>
        <end position="52"/>
    </location>
</feature>
<proteinExistence type="predicted"/>
<dbReference type="GeneID" id="103050343"/>
<feature type="compositionally biased region" description="Basic and acidic residues" evidence="1">
    <location>
        <begin position="19"/>
        <end position="29"/>
    </location>
</feature>
<evidence type="ECO:0000259" key="2">
    <source>
        <dbReference type="Pfam" id="PF05018"/>
    </source>
</evidence>
<dbReference type="AlphaFoldDB" id="A0A9F5MZE5"/>
<keyword evidence="3" id="KW-1185">Reference proteome</keyword>
<dbReference type="CTD" id="29105"/>
<keyword evidence="4" id="KW-0969">Cilium</keyword>
<dbReference type="Proteomes" id="UP000695026">
    <property type="component" value="Unplaced"/>
</dbReference>
<organism evidence="3 4">
    <name type="scientific">Python bivittatus</name>
    <name type="common">Burmese python</name>
    <name type="synonym">Python molurus bivittatus</name>
    <dbReference type="NCBI Taxonomy" id="176946"/>
    <lineage>
        <taxon>Eukaryota</taxon>
        <taxon>Metazoa</taxon>
        <taxon>Chordata</taxon>
        <taxon>Craniata</taxon>
        <taxon>Vertebrata</taxon>
        <taxon>Euteleostomi</taxon>
        <taxon>Lepidosauria</taxon>
        <taxon>Squamata</taxon>
        <taxon>Bifurcata</taxon>
        <taxon>Unidentata</taxon>
        <taxon>Episquamata</taxon>
        <taxon>Toxicofera</taxon>
        <taxon>Serpentes</taxon>
        <taxon>Henophidia</taxon>
        <taxon>Pythonidae</taxon>
        <taxon>Python</taxon>
    </lineage>
</organism>
<evidence type="ECO:0000313" key="3">
    <source>
        <dbReference type="Proteomes" id="UP000695026"/>
    </source>
</evidence>
<gene>
    <name evidence="4" type="primary">CFAP20</name>
</gene>
<feature type="domain" description="CFA20" evidence="2">
    <location>
        <begin position="67"/>
        <end position="223"/>
    </location>
</feature>
<feature type="non-terminal residue" evidence="4">
    <location>
        <position position="1"/>
    </location>
</feature>
<reference evidence="4" key="1">
    <citation type="submission" date="2025-08" db="UniProtKB">
        <authorList>
            <consortium name="RefSeq"/>
        </authorList>
    </citation>
    <scope>IDENTIFICATION</scope>
    <source>
        <tissue evidence="4">Liver</tissue>
    </source>
</reference>
<dbReference type="InterPro" id="IPR040441">
    <property type="entry name" value="CFA20/CFAP20DC"/>
</dbReference>
<sequence length="232" mass="26561">GRGGGPCFPGLPSAASGRARLELRREGSPRKTGPRSGEGRGRARGSRASRRKVRLSGRRLLLPAPSQVRNGHIKRITDNDIQSLVLEIEGTNVSTTYITCPADPKKTLGIKLPFLVMIIKNLKKYFTFEVQVLDDKNVRRRFRASNYQSTTRVKPFICTMPMRLDDGWNQIQFNLSDFTRRAYGTNYIETLRVQIHANCRIRRIYFSDRLYSEDELPAEFKLYIPVQNKAKQ</sequence>
<protein>
    <submittedName>
        <fullName evidence="4">Cilia- and flagella-associated protein 20</fullName>
    </submittedName>
</protein>
<dbReference type="InterPro" id="IPR007714">
    <property type="entry name" value="CFA20_dom"/>
</dbReference>
<accession>A0A9F5MZE5</accession>
<keyword evidence="4" id="KW-0966">Cell projection</keyword>
<feature type="compositionally biased region" description="Basic residues" evidence="1">
    <location>
        <begin position="42"/>
        <end position="52"/>
    </location>
</feature>
<name>A0A9F5MZE5_PYTBI</name>
<evidence type="ECO:0000256" key="1">
    <source>
        <dbReference type="SAM" id="MobiDB-lite"/>
    </source>
</evidence>